<dbReference type="Pfam" id="PF05534">
    <property type="entry name" value="HicB"/>
    <property type="match status" value="1"/>
</dbReference>
<gene>
    <name evidence="1" type="ORF">JYU14_01095</name>
</gene>
<dbReference type="EMBL" id="JAFITR010000015">
    <property type="protein sequence ID" value="MBN4066663.1"/>
    <property type="molecule type" value="Genomic_DNA"/>
</dbReference>
<proteinExistence type="predicted"/>
<sequence length="81" mass="9108">MTNRTFQGNNVAKLEKAFRESVEEYLAFCKERGEQPNKPYSGKFNLRIPPELHAKLAIAAKANEESLNSFIAHTLDKAVGE</sequence>
<protein>
    <submittedName>
        <fullName evidence="1">Type II toxin-antitoxin system HicB family antitoxin</fullName>
    </submittedName>
</protein>
<organism evidence="1 2">
    <name type="scientific">Simkania negevensis</name>
    <dbReference type="NCBI Taxonomy" id="83561"/>
    <lineage>
        <taxon>Bacteria</taxon>
        <taxon>Pseudomonadati</taxon>
        <taxon>Chlamydiota</taxon>
        <taxon>Chlamydiia</taxon>
        <taxon>Parachlamydiales</taxon>
        <taxon>Simkaniaceae</taxon>
        <taxon>Simkania</taxon>
    </lineage>
</organism>
<evidence type="ECO:0000313" key="1">
    <source>
        <dbReference type="EMBL" id="MBN4066663.1"/>
    </source>
</evidence>
<dbReference type="Proteomes" id="UP000722121">
    <property type="component" value="Unassembled WGS sequence"/>
</dbReference>
<dbReference type="SUPFAM" id="SSF143100">
    <property type="entry name" value="TTHA1013/TTHA0281-like"/>
    <property type="match status" value="1"/>
</dbReference>
<evidence type="ECO:0000313" key="2">
    <source>
        <dbReference type="Proteomes" id="UP000722121"/>
    </source>
</evidence>
<dbReference type="InterPro" id="IPR008651">
    <property type="entry name" value="Uncharacterised_HicB"/>
</dbReference>
<comment type="caution">
    <text evidence="1">The sequence shown here is derived from an EMBL/GenBank/DDBJ whole genome shotgun (WGS) entry which is preliminary data.</text>
</comment>
<dbReference type="InterPro" id="IPR013321">
    <property type="entry name" value="Arc_rbn_hlx_hlx"/>
</dbReference>
<dbReference type="Gene3D" id="1.10.1220.10">
    <property type="entry name" value="Met repressor-like"/>
    <property type="match status" value="1"/>
</dbReference>
<dbReference type="SUPFAM" id="SSF47598">
    <property type="entry name" value="Ribbon-helix-helix"/>
    <property type="match status" value="1"/>
</dbReference>
<dbReference type="InterPro" id="IPR035069">
    <property type="entry name" value="TTHA1013/TTHA0281-like"/>
</dbReference>
<keyword evidence="2" id="KW-1185">Reference proteome</keyword>
<name>A0ABS3APP7_9BACT</name>
<accession>A0ABS3APP7</accession>
<dbReference type="InterPro" id="IPR010985">
    <property type="entry name" value="Ribbon_hlx_hlx"/>
</dbReference>
<reference evidence="1 2" key="1">
    <citation type="submission" date="2021-02" db="EMBL/GenBank/DDBJ databases">
        <title>Activity-based single-cell genomes from oceanic crustal fluid captures similar information to metagenomic and metatranscriptomic surveys with orders of magnitude less sampling.</title>
        <authorList>
            <person name="D'Angelo T.S."/>
            <person name="Orcutt B.N."/>
        </authorList>
    </citation>
    <scope>NUCLEOTIDE SEQUENCE [LARGE SCALE GENOMIC DNA]</scope>
    <source>
        <strain evidence="1">AH-315-G07</strain>
    </source>
</reference>